<dbReference type="SUPFAM" id="SSF52266">
    <property type="entry name" value="SGNH hydrolase"/>
    <property type="match status" value="1"/>
</dbReference>
<dbReference type="EMBL" id="JBGBPQ010000018">
    <property type="protein sequence ID" value="KAL1507091.1"/>
    <property type="molecule type" value="Genomic_DNA"/>
</dbReference>
<sequence>MGEERRARPPALVLLAAVVVLLVCWYQAWRYITGDGRATPTPWQPPRPFMLPQLAALCDSSPSPSPPLVRELEESVRVLKARLAAAERAPPPPPLASLLHSTSEERLKRLWRLPPGPPGSRQALVEVHNASWAFLSARQLARGVSTLGDPLRLRCLAAKLLSGQPIKLSVVGGSVSFGTTFTTSKSKALFHWKVYQWLAATFPHARHEHYCGAVPASGPSYMEHCLHWHVHEPDLVLVEYAVNFDVNAYAADAQSFERMLRKLQQMRRRPAVIIVNTMELFPPSRHARMSFEGSKPFLDGYSEGPAQPPDLTFEYAAPAEDAIAALAAYYAVPTVSLRGALFRELKSNCSRFPLKRVFHDRHHPGAWGHSLMAQLVVEQIRTALLAELDAAPELYVSGGGGGKGGGEGLPRCREAMEEAPALGRALLSTADEAEVGMCVKDRELMDHVVRAKGFRFVVEGRDAKMKPGLVGMQPADEVELCVDVSRLRHAQPFVLILGHLISYEHMGAARLECRAQCGCEAQLIDAHVPGGHFSVFKARTVAVHANLTARRGEGLAANCSCVVQLTILPQSGSGEHKFKVLSLMTAAAEGSLRYGHQTGFNVRPTEARLLDEYTLR</sequence>
<keyword evidence="2" id="KW-1185">Reference proteome</keyword>
<dbReference type="Gene3D" id="3.40.50.1110">
    <property type="entry name" value="SGNH hydrolase"/>
    <property type="match status" value="1"/>
</dbReference>
<dbReference type="InterPro" id="IPR036514">
    <property type="entry name" value="SGNH_hydro_sf"/>
</dbReference>
<dbReference type="PANTHER" id="PTHR34407">
    <property type="entry name" value="EXPRESSED PROTEIN"/>
    <property type="match status" value="1"/>
</dbReference>
<evidence type="ECO:0008006" key="3">
    <source>
        <dbReference type="Google" id="ProtNLM"/>
    </source>
</evidence>
<comment type="caution">
    <text evidence="1">The sequence shown here is derived from an EMBL/GenBank/DDBJ whole genome shotgun (WGS) entry which is preliminary data.</text>
</comment>
<evidence type="ECO:0000313" key="2">
    <source>
        <dbReference type="Proteomes" id="UP001515480"/>
    </source>
</evidence>
<gene>
    <name evidence="1" type="ORF">AB1Y20_007950</name>
</gene>
<dbReference type="Proteomes" id="UP001515480">
    <property type="component" value="Unassembled WGS sequence"/>
</dbReference>
<protein>
    <recommendedName>
        <fullName evidence="3">SGNH hydrolase-type esterase domain-containing protein</fullName>
    </recommendedName>
</protein>
<dbReference type="CDD" id="cd00229">
    <property type="entry name" value="SGNH_hydrolase"/>
    <property type="match status" value="1"/>
</dbReference>
<accession>A0AB34ISB4</accession>
<name>A0AB34ISB4_PRYPA</name>
<evidence type="ECO:0000313" key="1">
    <source>
        <dbReference type="EMBL" id="KAL1507091.1"/>
    </source>
</evidence>
<dbReference type="PANTHER" id="PTHR34407:SF1">
    <property type="entry name" value="SGNH HYDROLASE-TYPE ESTERASE DOMAIN-CONTAINING PROTEIN"/>
    <property type="match status" value="1"/>
</dbReference>
<proteinExistence type="predicted"/>
<organism evidence="1 2">
    <name type="scientific">Prymnesium parvum</name>
    <name type="common">Toxic golden alga</name>
    <dbReference type="NCBI Taxonomy" id="97485"/>
    <lineage>
        <taxon>Eukaryota</taxon>
        <taxon>Haptista</taxon>
        <taxon>Haptophyta</taxon>
        <taxon>Prymnesiophyceae</taxon>
        <taxon>Prymnesiales</taxon>
        <taxon>Prymnesiaceae</taxon>
        <taxon>Prymnesium</taxon>
    </lineage>
</organism>
<reference evidence="1 2" key="1">
    <citation type="journal article" date="2024" name="Science">
        <title>Giant polyketide synthase enzymes in the biosynthesis of giant marine polyether toxins.</title>
        <authorList>
            <person name="Fallon T.R."/>
            <person name="Shende V.V."/>
            <person name="Wierzbicki I.H."/>
            <person name="Pendleton A.L."/>
            <person name="Watervoot N.F."/>
            <person name="Auber R.P."/>
            <person name="Gonzalez D.J."/>
            <person name="Wisecaver J.H."/>
            <person name="Moore B.S."/>
        </authorList>
    </citation>
    <scope>NUCLEOTIDE SEQUENCE [LARGE SCALE GENOMIC DNA]</scope>
    <source>
        <strain evidence="1 2">12B1</strain>
    </source>
</reference>
<dbReference type="AlphaFoldDB" id="A0AB34ISB4"/>